<feature type="domain" description="N-acetyltransferase" evidence="5">
    <location>
        <begin position="7"/>
        <end position="151"/>
    </location>
</feature>
<dbReference type="InterPro" id="IPR050680">
    <property type="entry name" value="YpeA/RimI_acetyltransf"/>
</dbReference>
<keyword evidence="4" id="KW-0012">Acyltransferase</keyword>
<accession>A0AAW4L689</accession>
<dbReference type="SUPFAM" id="SSF55729">
    <property type="entry name" value="Acyl-CoA N-acyltransferases (Nat)"/>
    <property type="match status" value="1"/>
</dbReference>
<evidence type="ECO:0000259" key="5">
    <source>
        <dbReference type="PROSITE" id="PS51186"/>
    </source>
</evidence>
<evidence type="ECO:0000256" key="3">
    <source>
        <dbReference type="ARBA" id="ARBA00022679"/>
    </source>
</evidence>
<evidence type="ECO:0000256" key="4">
    <source>
        <dbReference type="ARBA" id="ARBA00023315"/>
    </source>
</evidence>
<protein>
    <submittedName>
        <fullName evidence="6">Ribosomal protein S18-alanine N-acetyltransferase</fullName>
    </submittedName>
</protein>
<dbReference type="Pfam" id="PF00583">
    <property type="entry name" value="Acetyltransf_1"/>
    <property type="match status" value="1"/>
</dbReference>
<evidence type="ECO:0000256" key="2">
    <source>
        <dbReference type="ARBA" id="ARBA00022490"/>
    </source>
</evidence>
<dbReference type="InterPro" id="IPR000182">
    <property type="entry name" value="GNAT_dom"/>
</dbReference>
<sequence>MTGLGDITICPMTEADLDQVLAIEEVSYPKPWAREHFLDELQSPYAFPLVALDNEGRVAGYICPTLLFDEGEIRNVAVRSDMRNYGVGRALVESVLSECRSRNAAYVGLEVRVSNDAARALYKKLGFVESGQRPKYYENGEDAVLMECPLTEAERSDAV</sequence>
<dbReference type="PANTHER" id="PTHR43420">
    <property type="entry name" value="ACETYLTRANSFERASE"/>
    <property type="match status" value="1"/>
</dbReference>
<dbReference type="AlphaFoldDB" id="A0AAW4L689"/>
<dbReference type="InterPro" id="IPR006464">
    <property type="entry name" value="AcTrfase_RimI/Ard1"/>
</dbReference>
<keyword evidence="7" id="KW-1185">Reference proteome</keyword>
<dbReference type="PANTHER" id="PTHR43420:SF12">
    <property type="entry name" value="N-ACETYLTRANSFERASE DOMAIN-CONTAINING PROTEIN"/>
    <property type="match status" value="1"/>
</dbReference>
<evidence type="ECO:0000256" key="1">
    <source>
        <dbReference type="ARBA" id="ARBA00005395"/>
    </source>
</evidence>
<evidence type="ECO:0000313" key="6">
    <source>
        <dbReference type="EMBL" id="MBT0666418.1"/>
    </source>
</evidence>
<comment type="caution">
    <text evidence="6">The sequence shown here is derived from an EMBL/GenBank/DDBJ whole genome shotgun (WGS) entry which is preliminary data.</text>
</comment>
<keyword evidence="6" id="KW-0687">Ribonucleoprotein</keyword>
<dbReference type="GO" id="GO:0005840">
    <property type="term" value="C:ribosome"/>
    <property type="evidence" value="ECO:0007669"/>
    <property type="project" value="UniProtKB-KW"/>
</dbReference>
<dbReference type="NCBIfam" id="TIGR01575">
    <property type="entry name" value="rimI"/>
    <property type="match status" value="1"/>
</dbReference>
<keyword evidence="2" id="KW-0963">Cytoplasm</keyword>
<dbReference type="InterPro" id="IPR016181">
    <property type="entry name" value="Acyl_CoA_acyltransferase"/>
</dbReference>
<dbReference type="CDD" id="cd04301">
    <property type="entry name" value="NAT_SF"/>
    <property type="match status" value="1"/>
</dbReference>
<proteinExistence type="inferred from homology"/>
<name>A0AAW4L689_9BACT</name>
<organism evidence="6 7">
    <name type="scientific">Geoanaerobacter pelophilus</name>
    <dbReference type="NCBI Taxonomy" id="60036"/>
    <lineage>
        <taxon>Bacteria</taxon>
        <taxon>Pseudomonadati</taxon>
        <taxon>Thermodesulfobacteriota</taxon>
        <taxon>Desulfuromonadia</taxon>
        <taxon>Geobacterales</taxon>
        <taxon>Geobacteraceae</taxon>
        <taxon>Geoanaerobacter</taxon>
    </lineage>
</organism>
<dbReference type="GO" id="GO:0008080">
    <property type="term" value="F:N-acetyltransferase activity"/>
    <property type="evidence" value="ECO:0007669"/>
    <property type="project" value="InterPro"/>
</dbReference>
<comment type="similarity">
    <text evidence="1">Belongs to the acetyltransferase family. RimI subfamily.</text>
</comment>
<dbReference type="PROSITE" id="PS51186">
    <property type="entry name" value="GNAT"/>
    <property type="match status" value="1"/>
</dbReference>
<dbReference type="Gene3D" id="3.40.630.30">
    <property type="match status" value="1"/>
</dbReference>
<dbReference type="EMBL" id="JAHCVJ010000011">
    <property type="protein sequence ID" value="MBT0666418.1"/>
    <property type="molecule type" value="Genomic_DNA"/>
</dbReference>
<keyword evidence="3" id="KW-0808">Transferase</keyword>
<gene>
    <name evidence="6" type="primary">rimI</name>
    <name evidence="6" type="ORF">KI809_19085</name>
</gene>
<reference evidence="6 7" key="1">
    <citation type="submission" date="2021-05" db="EMBL/GenBank/DDBJ databases">
        <title>The draft genome of Geobacter pelophilus DSM 12255.</title>
        <authorList>
            <person name="Xu Z."/>
            <person name="Masuda Y."/>
            <person name="Itoh H."/>
            <person name="Senoo K."/>
        </authorList>
    </citation>
    <scope>NUCLEOTIDE SEQUENCE [LARGE SCALE GENOMIC DNA]</scope>
    <source>
        <strain evidence="6 7">DSM 12255</strain>
    </source>
</reference>
<keyword evidence="6" id="KW-0689">Ribosomal protein</keyword>
<dbReference type="Proteomes" id="UP000811899">
    <property type="component" value="Unassembled WGS sequence"/>
</dbReference>
<evidence type="ECO:0000313" key="7">
    <source>
        <dbReference type="Proteomes" id="UP000811899"/>
    </source>
</evidence>